<evidence type="ECO:0000313" key="2">
    <source>
        <dbReference type="EMBL" id="EDW53402.1"/>
    </source>
</evidence>
<protein>
    <submittedName>
        <fullName evidence="2">GM12819</fullName>
    </submittedName>
</protein>
<gene>
    <name evidence="2" type="primary">Dsec\GM12819</name>
    <name evidence="2" type="ORF">Dsec_GM12819</name>
</gene>
<dbReference type="EMBL" id="CH480819">
    <property type="protein sequence ID" value="EDW53402.1"/>
    <property type="molecule type" value="Genomic_DNA"/>
</dbReference>
<keyword evidence="3" id="KW-1185">Reference proteome</keyword>
<dbReference type="Proteomes" id="UP000001292">
    <property type="component" value="Unassembled WGS sequence"/>
</dbReference>
<name>B4HZE5_DROSE</name>
<dbReference type="AlphaFoldDB" id="B4HZE5"/>
<accession>B4HZE5</accession>
<evidence type="ECO:0000256" key="1">
    <source>
        <dbReference type="SAM" id="MobiDB-lite"/>
    </source>
</evidence>
<dbReference type="HOGENOM" id="CLU_2402011_0_0_1"/>
<reference evidence="2 3" key="1">
    <citation type="journal article" date="2007" name="Nature">
        <title>Evolution of genes and genomes on the Drosophila phylogeny.</title>
        <authorList>
            <consortium name="Drosophila 12 Genomes Consortium"/>
            <person name="Clark A.G."/>
            <person name="Eisen M.B."/>
            <person name="Smith D.R."/>
            <person name="Bergman C.M."/>
            <person name="Oliver B."/>
            <person name="Markow T.A."/>
            <person name="Kaufman T.C."/>
            <person name="Kellis M."/>
            <person name="Gelbart W."/>
            <person name="Iyer V.N."/>
            <person name="Pollard D.A."/>
            <person name="Sackton T.B."/>
            <person name="Larracuente A.M."/>
            <person name="Singh N.D."/>
            <person name="Abad J.P."/>
            <person name="Abt D.N."/>
            <person name="Adryan B."/>
            <person name="Aguade M."/>
            <person name="Akashi H."/>
            <person name="Anderson W.W."/>
            <person name="Aquadro C.F."/>
            <person name="Ardell D.H."/>
            <person name="Arguello R."/>
            <person name="Artieri C.G."/>
            <person name="Barbash D.A."/>
            <person name="Barker D."/>
            <person name="Barsanti P."/>
            <person name="Batterham P."/>
            <person name="Batzoglou S."/>
            <person name="Begun D."/>
            <person name="Bhutkar A."/>
            <person name="Blanco E."/>
            <person name="Bosak S.A."/>
            <person name="Bradley R.K."/>
            <person name="Brand A.D."/>
            <person name="Brent M.R."/>
            <person name="Brooks A.N."/>
            <person name="Brown R.H."/>
            <person name="Butlin R.K."/>
            <person name="Caggese C."/>
            <person name="Calvi B.R."/>
            <person name="Bernardo de Carvalho A."/>
            <person name="Caspi A."/>
            <person name="Castrezana S."/>
            <person name="Celniker S.E."/>
            <person name="Chang J.L."/>
            <person name="Chapple C."/>
            <person name="Chatterji S."/>
            <person name="Chinwalla A."/>
            <person name="Civetta A."/>
            <person name="Clifton S.W."/>
            <person name="Comeron J.M."/>
            <person name="Costello J.C."/>
            <person name="Coyne J.A."/>
            <person name="Daub J."/>
            <person name="David R.G."/>
            <person name="Delcher A.L."/>
            <person name="Delehaunty K."/>
            <person name="Do C.B."/>
            <person name="Ebling H."/>
            <person name="Edwards K."/>
            <person name="Eickbush T."/>
            <person name="Evans J.D."/>
            <person name="Filipski A."/>
            <person name="Findeiss S."/>
            <person name="Freyhult E."/>
            <person name="Fulton L."/>
            <person name="Fulton R."/>
            <person name="Garcia A.C."/>
            <person name="Gardiner A."/>
            <person name="Garfield D.A."/>
            <person name="Garvin B.E."/>
            <person name="Gibson G."/>
            <person name="Gilbert D."/>
            <person name="Gnerre S."/>
            <person name="Godfrey J."/>
            <person name="Good R."/>
            <person name="Gotea V."/>
            <person name="Gravely B."/>
            <person name="Greenberg A.J."/>
            <person name="Griffiths-Jones S."/>
            <person name="Gross S."/>
            <person name="Guigo R."/>
            <person name="Gustafson E.A."/>
            <person name="Haerty W."/>
            <person name="Hahn M.W."/>
            <person name="Halligan D.L."/>
            <person name="Halpern A.L."/>
            <person name="Halter G.M."/>
            <person name="Han M.V."/>
            <person name="Heger A."/>
            <person name="Hillier L."/>
            <person name="Hinrichs A.S."/>
            <person name="Holmes I."/>
            <person name="Hoskins R.A."/>
            <person name="Hubisz M.J."/>
            <person name="Hultmark D."/>
            <person name="Huntley M.A."/>
            <person name="Jaffe D.B."/>
            <person name="Jagadeeshan S."/>
            <person name="Jeck W.R."/>
            <person name="Johnson J."/>
            <person name="Jones C.D."/>
            <person name="Jordan W.C."/>
            <person name="Karpen G.H."/>
            <person name="Kataoka E."/>
            <person name="Keightley P.D."/>
            <person name="Kheradpour P."/>
            <person name="Kirkness E.F."/>
            <person name="Koerich L.B."/>
            <person name="Kristiansen K."/>
            <person name="Kudrna D."/>
            <person name="Kulathinal R.J."/>
            <person name="Kumar S."/>
            <person name="Kwok R."/>
            <person name="Lander E."/>
            <person name="Langley C.H."/>
            <person name="Lapoint R."/>
            <person name="Lazzaro B.P."/>
            <person name="Lee S.J."/>
            <person name="Levesque L."/>
            <person name="Li R."/>
            <person name="Lin C.F."/>
            <person name="Lin M.F."/>
            <person name="Lindblad-Toh K."/>
            <person name="Llopart A."/>
            <person name="Long M."/>
            <person name="Low L."/>
            <person name="Lozovsky E."/>
            <person name="Lu J."/>
            <person name="Luo M."/>
            <person name="Machado C.A."/>
            <person name="Makalowski W."/>
            <person name="Marzo M."/>
            <person name="Matsuda M."/>
            <person name="Matzkin L."/>
            <person name="McAllister B."/>
            <person name="McBride C.S."/>
            <person name="McKernan B."/>
            <person name="McKernan K."/>
            <person name="Mendez-Lago M."/>
            <person name="Minx P."/>
            <person name="Mollenhauer M.U."/>
            <person name="Montooth K."/>
            <person name="Mount S.M."/>
            <person name="Mu X."/>
            <person name="Myers E."/>
            <person name="Negre B."/>
            <person name="Newfeld S."/>
            <person name="Nielsen R."/>
            <person name="Noor M.A."/>
            <person name="O'Grady P."/>
            <person name="Pachter L."/>
            <person name="Papaceit M."/>
            <person name="Parisi M.J."/>
            <person name="Parisi M."/>
            <person name="Parts L."/>
            <person name="Pedersen J.S."/>
            <person name="Pesole G."/>
            <person name="Phillippy A.M."/>
            <person name="Ponting C.P."/>
            <person name="Pop M."/>
            <person name="Porcelli D."/>
            <person name="Powell J.R."/>
            <person name="Prohaska S."/>
            <person name="Pruitt K."/>
            <person name="Puig M."/>
            <person name="Quesneville H."/>
            <person name="Ram K.R."/>
            <person name="Rand D."/>
            <person name="Rasmussen M.D."/>
            <person name="Reed L.K."/>
            <person name="Reenan R."/>
            <person name="Reily A."/>
            <person name="Remington K.A."/>
            <person name="Rieger T.T."/>
            <person name="Ritchie M.G."/>
            <person name="Robin C."/>
            <person name="Rogers Y.H."/>
            <person name="Rohde C."/>
            <person name="Rozas J."/>
            <person name="Rubenfield M.J."/>
            <person name="Ruiz A."/>
            <person name="Russo S."/>
            <person name="Salzberg S.L."/>
            <person name="Sanchez-Gracia A."/>
            <person name="Saranga D.J."/>
            <person name="Sato H."/>
            <person name="Schaeffer S.W."/>
            <person name="Schatz M.C."/>
            <person name="Schlenke T."/>
            <person name="Schwartz R."/>
            <person name="Segarra C."/>
            <person name="Singh R.S."/>
            <person name="Sirot L."/>
            <person name="Sirota M."/>
            <person name="Sisneros N.B."/>
            <person name="Smith C.D."/>
            <person name="Smith T.F."/>
            <person name="Spieth J."/>
            <person name="Stage D.E."/>
            <person name="Stark A."/>
            <person name="Stephan W."/>
            <person name="Strausberg R.L."/>
            <person name="Strempel S."/>
            <person name="Sturgill D."/>
            <person name="Sutton G."/>
            <person name="Sutton G.G."/>
            <person name="Tao W."/>
            <person name="Teichmann S."/>
            <person name="Tobari Y.N."/>
            <person name="Tomimura Y."/>
            <person name="Tsolas J.M."/>
            <person name="Valente V.L."/>
            <person name="Venter E."/>
            <person name="Venter J.C."/>
            <person name="Vicario S."/>
            <person name="Vieira F.G."/>
            <person name="Vilella A.J."/>
            <person name="Villasante A."/>
            <person name="Walenz B."/>
            <person name="Wang J."/>
            <person name="Wasserman M."/>
            <person name="Watts T."/>
            <person name="Wilson D."/>
            <person name="Wilson R.K."/>
            <person name="Wing R.A."/>
            <person name="Wolfner M.F."/>
            <person name="Wong A."/>
            <person name="Wong G.K."/>
            <person name="Wu C.I."/>
            <person name="Wu G."/>
            <person name="Yamamoto D."/>
            <person name="Yang H.P."/>
            <person name="Yang S.P."/>
            <person name="Yorke J.A."/>
            <person name="Yoshida K."/>
            <person name="Zdobnov E."/>
            <person name="Zhang P."/>
            <person name="Zhang Y."/>
            <person name="Zimin A.V."/>
            <person name="Baldwin J."/>
            <person name="Abdouelleil A."/>
            <person name="Abdulkadir J."/>
            <person name="Abebe A."/>
            <person name="Abera B."/>
            <person name="Abreu J."/>
            <person name="Acer S.C."/>
            <person name="Aftuck L."/>
            <person name="Alexander A."/>
            <person name="An P."/>
            <person name="Anderson E."/>
            <person name="Anderson S."/>
            <person name="Arachi H."/>
            <person name="Azer M."/>
            <person name="Bachantsang P."/>
            <person name="Barry A."/>
            <person name="Bayul T."/>
            <person name="Berlin A."/>
            <person name="Bessette D."/>
            <person name="Bloom T."/>
            <person name="Blye J."/>
            <person name="Boguslavskiy L."/>
            <person name="Bonnet C."/>
            <person name="Boukhgalter B."/>
            <person name="Bourzgui I."/>
            <person name="Brown A."/>
            <person name="Cahill P."/>
            <person name="Channer S."/>
            <person name="Cheshatsang Y."/>
            <person name="Chuda L."/>
            <person name="Citroen M."/>
            <person name="Collymore A."/>
            <person name="Cooke P."/>
            <person name="Costello M."/>
            <person name="D'Aco K."/>
            <person name="Daza R."/>
            <person name="De Haan G."/>
            <person name="DeGray S."/>
            <person name="DeMaso C."/>
            <person name="Dhargay N."/>
            <person name="Dooley K."/>
            <person name="Dooley E."/>
            <person name="Doricent M."/>
            <person name="Dorje P."/>
            <person name="Dorjee K."/>
            <person name="Dupes A."/>
            <person name="Elong R."/>
            <person name="Falk J."/>
            <person name="Farina A."/>
            <person name="Faro S."/>
            <person name="Ferguson D."/>
            <person name="Fisher S."/>
            <person name="Foley C.D."/>
            <person name="Franke A."/>
            <person name="Friedrich D."/>
            <person name="Gadbois L."/>
            <person name="Gearin G."/>
            <person name="Gearin C.R."/>
            <person name="Giannoukos G."/>
            <person name="Goode T."/>
            <person name="Graham J."/>
            <person name="Grandbois E."/>
            <person name="Grewal S."/>
            <person name="Gyaltsen K."/>
            <person name="Hafez N."/>
            <person name="Hagos B."/>
            <person name="Hall J."/>
            <person name="Henson C."/>
            <person name="Hollinger A."/>
            <person name="Honan T."/>
            <person name="Huard M.D."/>
            <person name="Hughes L."/>
            <person name="Hurhula B."/>
            <person name="Husby M.E."/>
            <person name="Kamat A."/>
            <person name="Kanga B."/>
            <person name="Kashin S."/>
            <person name="Khazanovich D."/>
            <person name="Kisner P."/>
            <person name="Lance K."/>
            <person name="Lara M."/>
            <person name="Lee W."/>
            <person name="Lennon N."/>
            <person name="Letendre F."/>
            <person name="LeVine R."/>
            <person name="Lipovsky A."/>
            <person name="Liu X."/>
            <person name="Liu J."/>
            <person name="Liu S."/>
            <person name="Lokyitsang T."/>
            <person name="Lokyitsang Y."/>
            <person name="Lubonja R."/>
            <person name="Lui A."/>
            <person name="MacDonald P."/>
            <person name="Magnisalis V."/>
            <person name="Maru K."/>
            <person name="Matthews C."/>
            <person name="McCusker W."/>
            <person name="McDonough S."/>
            <person name="Mehta T."/>
            <person name="Meldrim J."/>
            <person name="Meneus L."/>
            <person name="Mihai O."/>
            <person name="Mihalev A."/>
            <person name="Mihova T."/>
            <person name="Mittelman R."/>
            <person name="Mlenga V."/>
            <person name="Montmayeur A."/>
            <person name="Mulrain L."/>
            <person name="Navidi A."/>
            <person name="Naylor J."/>
            <person name="Negash T."/>
            <person name="Nguyen T."/>
            <person name="Nguyen N."/>
            <person name="Nicol R."/>
            <person name="Norbu C."/>
            <person name="Norbu N."/>
            <person name="Novod N."/>
            <person name="O'Neill B."/>
            <person name="Osman S."/>
            <person name="Markiewicz E."/>
            <person name="Oyono O.L."/>
            <person name="Patti C."/>
            <person name="Phunkhang P."/>
            <person name="Pierre F."/>
            <person name="Priest M."/>
            <person name="Raghuraman S."/>
            <person name="Rege F."/>
            <person name="Reyes R."/>
            <person name="Rise C."/>
            <person name="Rogov P."/>
            <person name="Ross K."/>
            <person name="Ryan E."/>
            <person name="Settipalli S."/>
            <person name="Shea T."/>
            <person name="Sherpa N."/>
            <person name="Shi L."/>
            <person name="Shih D."/>
            <person name="Sparrow T."/>
            <person name="Spaulding J."/>
            <person name="Stalker J."/>
            <person name="Stange-Thomann N."/>
            <person name="Stavropoulos S."/>
            <person name="Stone C."/>
            <person name="Strader C."/>
            <person name="Tesfaye S."/>
            <person name="Thomson T."/>
            <person name="Thoulutsang Y."/>
            <person name="Thoulutsang D."/>
            <person name="Topham K."/>
            <person name="Topping I."/>
            <person name="Tsamla T."/>
            <person name="Vassiliev H."/>
            <person name="Vo A."/>
            <person name="Wangchuk T."/>
            <person name="Wangdi T."/>
            <person name="Weiand M."/>
            <person name="Wilkinson J."/>
            <person name="Wilson A."/>
            <person name="Yadav S."/>
            <person name="Young G."/>
            <person name="Yu Q."/>
            <person name="Zembek L."/>
            <person name="Zhong D."/>
            <person name="Zimmer A."/>
            <person name="Zwirko Z."/>
            <person name="Jaffe D.B."/>
            <person name="Alvarez P."/>
            <person name="Brockman W."/>
            <person name="Butler J."/>
            <person name="Chin C."/>
            <person name="Gnerre S."/>
            <person name="Grabherr M."/>
            <person name="Kleber M."/>
            <person name="Mauceli E."/>
            <person name="MacCallum I."/>
        </authorList>
    </citation>
    <scope>NUCLEOTIDE SEQUENCE [LARGE SCALE GENOMIC DNA]</scope>
    <source>
        <strain evidence="3">Rob3c / Tucson 14021-0248.25</strain>
    </source>
</reference>
<evidence type="ECO:0000313" key="3">
    <source>
        <dbReference type="Proteomes" id="UP000001292"/>
    </source>
</evidence>
<proteinExistence type="predicted"/>
<dbReference type="OMA" id="WQSHEPL"/>
<sequence length="93" mass="10520">MGKNTPVMHAHMCPSRAGKSTLLPRNTTPGEYYNLNLSTVTANARRSTFLQISSHWQSHEPLARKCQRRKQPRVHQSAGLAEKEHTLSWKAKA</sequence>
<feature type="region of interest" description="Disordered" evidence="1">
    <location>
        <begin position="62"/>
        <end position="93"/>
    </location>
</feature>
<organism evidence="3">
    <name type="scientific">Drosophila sechellia</name>
    <name type="common">Fruit fly</name>
    <dbReference type="NCBI Taxonomy" id="7238"/>
    <lineage>
        <taxon>Eukaryota</taxon>
        <taxon>Metazoa</taxon>
        <taxon>Ecdysozoa</taxon>
        <taxon>Arthropoda</taxon>
        <taxon>Hexapoda</taxon>
        <taxon>Insecta</taxon>
        <taxon>Pterygota</taxon>
        <taxon>Neoptera</taxon>
        <taxon>Endopterygota</taxon>
        <taxon>Diptera</taxon>
        <taxon>Brachycera</taxon>
        <taxon>Muscomorpha</taxon>
        <taxon>Ephydroidea</taxon>
        <taxon>Drosophilidae</taxon>
        <taxon>Drosophila</taxon>
        <taxon>Sophophora</taxon>
    </lineage>
</organism>